<keyword evidence="2 5" id="KW-0378">Hydrolase</keyword>
<dbReference type="GO" id="GO:0097176">
    <property type="term" value="P:epoxide metabolic process"/>
    <property type="evidence" value="ECO:0007669"/>
    <property type="project" value="TreeGrafter"/>
</dbReference>
<dbReference type="AlphaFoldDB" id="A0A136IZZ5"/>
<protein>
    <submittedName>
        <fullName evidence="5">Epoxide hydrolase</fullName>
    </submittedName>
</protein>
<name>A0A136IZZ5_9PEZI</name>
<evidence type="ECO:0000313" key="5">
    <source>
        <dbReference type="EMBL" id="KXJ90512.1"/>
    </source>
</evidence>
<dbReference type="OrthoDB" id="7130006at2759"/>
<gene>
    <name evidence="5" type="ORF">Micbo1qcDRAFT_148445</name>
</gene>
<dbReference type="InParanoid" id="A0A136IZZ5"/>
<dbReference type="GO" id="GO:0004301">
    <property type="term" value="F:epoxide hydrolase activity"/>
    <property type="evidence" value="ECO:0007669"/>
    <property type="project" value="TreeGrafter"/>
</dbReference>
<dbReference type="InterPro" id="IPR016292">
    <property type="entry name" value="Epoxide_hydrolase"/>
</dbReference>
<feature type="domain" description="Epoxide hydrolase N-terminal" evidence="4">
    <location>
        <begin position="17"/>
        <end position="128"/>
    </location>
</feature>
<accession>A0A136IZZ5</accession>
<organism evidence="5 6">
    <name type="scientific">Microdochium bolleyi</name>
    <dbReference type="NCBI Taxonomy" id="196109"/>
    <lineage>
        <taxon>Eukaryota</taxon>
        <taxon>Fungi</taxon>
        <taxon>Dikarya</taxon>
        <taxon>Ascomycota</taxon>
        <taxon>Pezizomycotina</taxon>
        <taxon>Sordariomycetes</taxon>
        <taxon>Xylariomycetidae</taxon>
        <taxon>Xylariales</taxon>
        <taxon>Microdochiaceae</taxon>
        <taxon>Microdochium</taxon>
    </lineage>
</organism>
<evidence type="ECO:0000259" key="4">
    <source>
        <dbReference type="Pfam" id="PF06441"/>
    </source>
</evidence>
<dbReference type="Pfam" id="PF06441">
    <property type="entry name" value="EHN"/>
    <property type="match status" value="1"/>
</dbReference>
<dbReference type="SUPFAM" id="SSF53474">
    <property type="entry name" value="alpha/beta-Hydrolases"/>
    <property type="match status" value="1"/>
</dbReference>
<feature type="active site" description="Nucleophile" evidence="3">
    <location>
        <position position="197"/>
    </location>
</feature>
<dbReference type="PANTHER" id="PTHR21661">
    <property type="entry name" value="EPOXIDE HYDROLASE 1-RELATED"/>
    <property type="match status" value="1"/>
</dbReference>
<feature type="active site" description="Proton donor" evidence="3">
    <location>
        <position position="374"/>
    </location>
</feature>
<dbReference type="EMBL" id="KQ964252">
    <property type="protein sequence ID" value="KXJ90512.1"/>
    <property type="molecule type" value="Genomic_DNA"/>
</dbReference>
<dbReference type="InterPro" id="IPR010497">
    <property type="entry name" value="Epoxide_hydro_N"/>
</dbReference>
<dbReference type="PIRSF" id="PIRSF001112">
    <property type="entry name" value="Epoxide_hydrolase"/>
    <property type="match status" value="1"/>
</dbReference>
<dbReference type="PRINTS" id="PR00412">
    <property type="entry name" value="EPOXHYDRLASE"/>
</dbReference>
<comment type="similarity">
    <text evidence="1">Belongs to the peptidase S33 family.</text>
</comment>
<keyword evidence="6" id="KW-1185">Reference proteome</keyword>
<dbReference type="STRING" id="196109.A0A136IZZ5"/>
<dbReference type="Proteomes" id="UP000070501">
    <property type="component" value="Unassembled WGS sequence"/>
</dbReference>
<dbReference type="InterPro" id="IPR000639">
    <property type="entry name" value="Epox_hydrolase-like"/>
</dbReference>
<dbReference type="PANTHER" id="PTHR21661:SF39">
    <property type="entry name" value="HYDROLASE, PUTATIVE (AFU_ORTHOLOGUE AFUA_3G08960)-RELATED"/>
    <property type="match status" value="1"/>
</dbReference>
<evidence type="ECO:0000313" key="6">
    <source>
        <dbReference type="Proteomes" id="UP000070501"/>
    </source>
</evidence>
<dbReference type="InterPro" id="IPR029058">
    <property type="entry name" value="AB_hydrolase_fold"/>
</dbReference>
<sequence length="398" mass="44248">MSKKFSTVPPGALKEPEAFTLHIPDQDVDEFRTLLKLSRIGPDTFYNQQEDGRFGVSRKWLAEAKDAWLQSDWRAVEDRVNAFPNFKAQVSNTEGHAAEVHFVALFSNRADAKPVICMHGWPGSFLEFLPMLGLLTSKYTPDTLPYHVVVPSLPGYGLSGDARPLNAEADMTAVTAILHQLMLDLGFGGGYAASGGDVGSGIARNLSHYAECKAVHVNLMMPVPTDGEITKEYYSGPGELEHLQRCQIWDATGRGYAIEHGTRPATIGLVLSSNPLALLAWVGEKYIEWADKRHPLSLECILECVGLYWFTSTFPRSIYPYRGLLTRTGWNSVSKETPLGYSYFSRELGFVPKAWVEKTYPNLAFYSAHDEGGHFAALEQPESFLKDVEGFLEVAFKK</sequence>
<feature type="active site" description="Proton donor" evidence="3">
    <location>
        <position position="321"/>
    </location>
</feature>
<evidence type="ECO:0000256" key="2">
    <source>
        <dbReference type="ARBA" id="ARBA00022801"/>
    </source>
</evidence>
<reference evidence="6" key="1">
    <citation type="submission" date="2016-02" db="EMBL/GenBank/DDBJ databases">
        <title>Draft genome sequence of Microdochium bolleyi, a fungal endophyte of beachgrass.</title>
        <authorList>
            <consortium name="DOE Joint Genome Institute"/>
            <person name="David A.S."/>
            <person name="May G."/>
            <person name="Haridas S."/>
            <person name="Lim J."/>
            <person name="Wang M."/>
            <person name="Labutti K."/>
            <person name="Lipzen A."/>
            <person name="Barry K."/>
            <person name="Grigoriev I.V."/>
        </authorList>
    </citation>
    <scope>NUCLEOTIDE SEQUENCE [LARGE SCALE GENOMIC DNA]</scope>
    <source>
        <strain evidence="6">J235TASD1</strain>
    </source>
</reference>
<evidence type="ECO:0000256" key="3">
    <source>
        <dbReference type="PIRSR" id="PIRSR001112-1"/>
    </source>
</evidence>
<dbReference type="Gene3D" id="3.40.50.1820">
    <property type="entry name" value="alpha/beta hydrolase"/>
    <property type="match status" value="1"/>
</dbReference>
<proteinExistence type="inferred from homology"/>
<evidence type="ECO:0000256" key="1">
    <source>
        <dbReference type="ARBA" id="ARBA00010088"/>
    </source>
</evidence>